<keyword evidence="14" id="KW-0677">Repeat</keyword>
<dbReference type="InterPro" id="IPR001370">
    <property type="entry name" value="BIR_rpt"/>
</dbReference>
<keyword evidence="22" id="KW-0206">Cytoskeleton</keyword>
<dbReference type="GO" id="GO:0043066">
    <property type="term" value="P:negative regulation of apoptotic process"/>
    <property type="evidence" value="ECO:0007669"/>
    <property type="project" value="UniProtKB-ARBA"/>
</dbReference>
<dbReference type="GO" id="GO:0005794">
    <property type="term" value="C:Golgi apparatus"/>
    <property type="evidence" value="ECO:0007669"/>
    <property type="project" value="UniProtKB-SubCell"/>
</dbReference>
<keyword evidence="20" id="KW-0333">Golgi apparatus</keyword>
<evidence type="ECO:0000256" key="10">
    <source>
        <dbReference type="ARBA" id="ARBA00022679"/>
    </source>
</evidence>
<evidence type="ECO:0000256" key="3">
    <source>
        <dbReference type="ARBA" id="ARBA00004214"/>
    </source>
</evidence>
<dbReference type="CDD" id="cd23810">
    <property type="entry name" value="UBCc_BIRC6"/>
    <property type="match status" value="1"/>
</dbReference>
<dbReference type="Pfam" id="PF00179">
    <property type="entry name" value="UQ_con"/>
    <property type="match status" value="1"/>
</dbReference>
<keyword evidence="23" id="KW-0131">Cell cycle</keyword>
<evidence type="ECO:0000256" key="7">
    <source>
        <dbReference type="ARBA" id="ARBA00022553"/>
    </source>
</evidence>
<comment type="caution">
    <text evidence="31">The sequence shown here is derived from an EMBL/GenBank/DDBJ whole genome shotgun (WGS) entry which is preliminary data.</text>
</comment>
<evidence type="ECO:0000256" key="6">
    <source>
        <dbReference type="ARBA" id="ARBA00022490"/>
    </source>
</evidence>
<dbReference type="OrthoDB" id="47801at2759"/>
<evidence type="ECO:0000256" key="20">
    <source>
        <dbReference type="ARBA" id="ARBA00023034"/>
    </source>
</evidence>
<dbReference type="GO" id="GO:0016567">
    <property type="term" value="P:protein ubiquitination"/>
    <property type="evidence" value="ECO:0007669"/>
    <property type="project" value="UniProtKB-ARBA"/>
</dbReference>
<evidence type="ECO:0000256" key="5">
    <source>
        <dbReference type="ARBA" id="ARBA00004647"/>
    </source>
</evidence>
<evidence type="ECO:0000256" key="1">
    <source>
        <dbReference type="ARBA" id="ARBA00004177"/>
    </source>
</evidence>
<evidence type="ECO:0000313" key="32">
    <source>
        <dbReference type="Proteomes" id="UP001107558"/>
    </source>
</evidence>
<dbReference type="SUPFAM" id="SSF50978">
    <property type="entry name" value="WD40 repeat-like"/>
    <property type="match status" value="1"/>
</dbReference>
<keyword evidence="7" id="KW-0597">Phosphoprotein</keyword>
<evidence type="ECO:0000256" key="22">
    <source>
        <dbReference type="ARBA" id="ARBA00023212"/>
    </source>
</evidence>
<feature type="region of interest" description="Disordered" evidence="29">
    <location>
        <begin position="3373"/>
        <end position="3394"/>
    </location>
</feature>
<keyword evidence="13" id="KW-0479">Metal-binding</keyword>
<keyword evidence="19" id="KW-0832">Ubl conjugation</keyword>
<dbReference type="CDD" id="cd00022">
    <property type="entry name" value="BIR"/>
    <property type="match status" value="1"/>
</dbReference>
<evidence type="ECO:0000256" key="17">
    <source>
        <dbReference type="ARBA" id="ARBA00022786"/>
    </source>
</evidence>
<dbReference type="GO" id="GO:0005634">
    <property type="term" value="C:nucleus"/>
    <property type="evidence" value="ECO:0007669"/>
    <property type="project" value="TreeGrafter"/>
</dbReference>
<dbReference type="GO" id="GO:0046872">
    <property type="term" value="F:metal ion binding"/>
    <property type="evidence" value="ECO:0007669"/>
    <property type="project" value="UniProtKB-KW"/>
</dbReference>
<keyword evidence="21" id="KW-0472">Membrane</keyword>
<evidence type="ECO:0000259" key="30">
    <source>
        <dbReference type="PROSITE" id="PS50127"/>
    </source>
</evidence>
<evidence type="ECO:0000256" key="26">
    <source>
        <dbReference type="ARBA" id="ARBA00075349"/>
    </source>
</evidence>
<evidence type="ECO:0000256" key="24">
    <source>
        <dbReference type="ARBA" id="ARBA00060909"/>
    </source>
</evidence>
<feature type="region of interest" description="Disordered" evidence="29">
    <location>
        <begin position="542"/>
        <end position="565"/>
    </location>
</feature>
<evidence type="ECO:0000313" key="31">
    <source>
        <dbReference type="EMBL" id="KAG5670330.1"/>
    </source>
</evidence>
<keyword evidence="6" id="KW-0963">Cytoplasm</keyword>
<feature type="compositionally biased region" description="Basic and acidic residues" evidence="29">
    <location>
        <begin position="3378"/>
        <end position="3394"/>
    </location>
</feature>
<evidence type="ECO:0000256" key="13">
    <source>
        <dbReference type="ARBA" id="ARBA00022723"/>
    </source>
</evidence>
<evidence type="ECO:0000256" key="15">
    <source>
        <dbReference type="ARBA" id="ARBA00022753"/>
    </source>
</evidence>
<dbReference type="GO" id="GO:0030496">
    <property type="term" value="C:midbody"/>
    <property type="evidence" value="ECO:0007669"/>
    <property type="project" value="UniProtKB-SubCell"/>
</dbReference>
<dbReference type="InterPro" id="IPR036322">
    <property type="entry name" value="WD40_repeat_dom_sf"/>
</dbReference>
<dbReference type="PANTHER" id="PTHR46116:SF39">
    <property type="entry name" value="BACULOVIRAL IAP REPEAT-CONTAINING PROTEIN 6"/>
    <property type="match status" value="1"/>
</dbReference>
<dbReference type="GO" id="GO:0042127">
    <property type="term" value="P:regulation of cell population proliferation"/>
    <property type="evidence" value="ECO:0007669"/>
    <property type="project" value="UniProtKB-ARBA"/>
</dbReference>
<keyword evidence="9" id="KW-0132">Cell division</keyword>
<keyword evidence="15" id="KW-0967">Endosome</keyword>
<dbReference type="SUPFAM" id="SSF57924">
    <property type="entry name" value="Inhibitor of apoptosis (IAP) repeat"/>
    <property type="match status" value="1"/>
</dbReference>
<comment type="similarity">
    <text evidence="24">Belongs to the BIRC6 family.</text>
</comment>
<dbReference type="SMART" id="SM00238">
    <property type="entry name" value="BIR"/>
    <property type="match status" value="1"/>
</dbReference>
<dbReference type="SMART" id="SM00212">
    <property type="entry name" value="UBCc"/>
    <property type="match status" value="1"/>
</dbReference>
<dbReference type="InterPro" id="IPR000608">
    <property type="entry name" value="UBC"/>
</dbReference>
<dbReference type="PROSITE" id="PS50127">
    <property type="entry name" value="UBC_2"/>
    <property type="match status" value="1"/>
</dbReference>
<name>A0A9J6BKP0_POLVA</name>
<dbReference type="InterPro" id="IPR022103">
    <property type="entry name" value="BIRC6"/>
</dbReference>
<dbReference type="GO" id="GO:0032465">
    <property type="term" value="P:regulation of cytokinesis"/>
    <property type="evidence" value="ECO:0007669"/>
    <property type="project" value="InterPro"/>
</dbReference>
<feature type="compositionally biased region" description="Low complexity" evidence="29">
    <location>
        <begin position="3592"/>
        <end position="3604"/>
    </location>
</feature>
<dbReference type="GO" id="GO:0005768">
    <property type="term" value="C:endosome"/>
    <property type="evidence" value="ECO:0007669"/>
    <property type="project" value="UniProtKB-SubCell"/>
</dbReference>
<dbReference type="PANTHER" id="PTHR46116">
    <property type="entry name" value="(E3-INDEPENDENT) E2 UBIQUITIN-CONJUGATING ENZYME"/>
    <property type="match status" value="1"/>
</dbReference>
<dbReference type="GO" id="GO:0005813">
    <property type="term" value="C:centrosome"/>
    <property type="evidence" value="ECO:0007669"/>
    <property type="project" value="UniProtKB-SubCell"/>
</dbReference>
<feature type="compositionally biased region" description="Low complexity" evidence="29">
    <location>
        <begin position="544"/>
        <end position="558"/>
    </location>
</feature>
<dbReference type="FunFam" id="1.10.1170.10:FF:000001">
    <property type="entry name" value="baculoviral IAP repeat-containing protein 6 isoform X1"/>
    <property type="match status" value="1"/>
</dbReference>
<evidence type="ECO:0000256" key="8">
    <source>
        <dbReference type="ARBA" id="ARBA00022574"/>
    </source>
</evidence>
<evidence type="ECO:0000256" key="11">
    <source>
        <dbReference type="ARBA" id="ARBA00022690"/>
    </source>
</evidence>
<dbReference type="EMBL" id="JADBJN010000003">
    <property type="protein sequence ID" value="KAG5670330.1"/>
    <property type="molecule type" value="Genomic_DNA"/>
</dbReference>
<evidence type="ECO:0000256" key="25">
    <source>
        <dbReference type="ARBA" id="ARBA00069601"/>
    </source>
</evidence>
<dbReference type="Proteomes" id="UP001107558">
    <property type="component" value="Chromosome 3"/>
</dbReference>
<evidence type="ECO:0000256" key="9">
    <source>
        <dbReference type="ARBA" id="ARBA00022618"/>
    </source>
</evidence>
<dbReference type="GO" id="GO:0051301">
    <property type="term" value="P:cell division"/>
    <property type="evidence" value="ECO:0007669"/>
    <property type="project" value="UniProtKB-KW"/>
</dbReference>
<evidence type="ECO:0000256" key="4">
    <source>
        <dbReference type="ARBA" id="ARBA00004300"/>
    </source>
</evidence>
<dbReference type="Pfam" id="PF00653">
    <property type="entry name" value="BIR"/>
    <property type="match status" value="1"/>
</dbReference>
<dbReference type="PROSITE" id="PS50143">
    <property type="entry name" value="BIR_REPEAT_2"/>
    <property type="match status" value="1"/>
</dbReference>
<keyword evidence="10" id="KW-0808">Transferase</keyword>
<dbReference type="GO" id="GO:0006915">
    <property type="term" value="P:apoptotic process"/>
    <property type="evidence" value="ECO:0007669"/>
    <property type="project" value="UniProtKB-KW"/>
</dbReference>
<sequence>MNKSKDTREFLKEDGYLEVESCSDINKIIFHPNLNVMLIFMNSSIIIFDINSGAILQKISNLSSKSVNGKYLTDHDKILFWNNNNLGLRSIYPTGVLLLDTILQAPLNSTDNIVRIEILLSEALLLHNSLVALEQQGVENSADVTNELVQKIGEAQKRAKKGIKAQKWETICLELPHSSLKVVASTMVMELKSLQRHIPALSIASAINERLTDLIVGGRCIENDQIQRFHMYSEAARRKTFDSWPHMDYKWALPDQMAQAGFYHQSSENGDDRAMCFTCSVCLVCWEKTDEPWSEHERHSPDCIFLKGEYTQNVPLSVTYATSPAVEISGFDIMSSGDSNGSDFVCMGSSVSGDICVWNVERQLEKSTTFNIKTCEKNIIKRFEVEIDLKLNLNALCMFKKQTVSKIKDSGFDKPTKASNLSGTRIIAGVKCDINNVKTDDKKQAFEMNKECSQKLLLVLYAVTEGFKTTAASSKTSLNSNTTTLSATVNGNVSEDAMNTYSSVPKNGSSLITILESSYEERLDGFEDILKFMDSKDHAKTYDGSSQLTGSSQKSSWSFMSPNKTETSEMDSLKSITMNGPSTTSTVPIQTQNSATKTENEVICFPIQTIELEGVTEDSEIKEIFTSCDNRYVIVVCQSRQQRFNEKNDECVDYMEIDEARSVEIANIHVLVYEIDEKGLLLENIVSERKFFGNDIPIEFCILPKFDTNGRFFIDSLNESSTQAFVITCVDGSIKVLSITTLKTLSEARIKDEKFISSVYCKNLERLCACTNSGKLHFYSFYDLDSSDELEDEVMINEINEYKNDMPSTSTNNVENEKYSKNELIANRKDLNLNDLKTLYSLTLFDEMLTPYSAEVPGCWTELVQAKRRYPQNIGPGDDVHLIRTWRLHNDATTFDEHLIELSLPKSTSIGHIDFKFTILQPCSNPPAIQVTLLKQKSIGLCCRRKQNSNIKQQQNESEADVDDNIDFNLNSSSGSNTHTNNFYNVIENPVLSEEYLQARNAEILAGPIELSTCFDLNEQGGTVTFVSSKLLKSKARNYLIHLKTMTDVSKDGHTKTRVPVRKKGITSVLLSSFANKDNNKIERLTFETNRNAKLNANEFYIGCDWLHEISISIRATREVPNISNERLQRLAMLESNTLLNNLIKILVDKNSNSLMQNLSMDIIYWILNVNLSRYRIPKSLSSADANATQNFCVNIVQQHLSELIQNCIISNNRSMAKKTVKLIITTMHGAQNLVDQKQCHAFQNSLKDSILAAIADIKNISHAGALRWLIILISGTSNAESQAEISTEIIRLLIDVLSEISTRSNPLNSVLQSRFGLYGMPFESELFDMELPSFVKGGSNSNSLYSNVFLPKSNGTNGSQQQQQQQQNQFSDLKNFCSFDNTEIRVPIHMRRKSINNHIKGLLEVEPLHFTCCSTSEATRIENMDSLSMQTSNVIDDILVETPSQISAGTSKLTSNNEHILKMPNEDIKIVFKNSENEMDKKMMESTYTIAKNVVDKIFYSQIKKNKFKEPSYVKATAANMPIFTGDEEFMILQQGEKDQQFEVENNRSQYNASTVYSNKVREFIEETNRDDSVTNILPWHKLLSSPSKQMIVVDRMHSGARRQVTLDFGYPILLTDLIIPACSDLASLTIDVWCFEEEGDCVRLAISQDIAIKALILSDLQPPPVCRYLRLSVVGRYGMSATRCKLPMGSFYGHVVILDDSYADPVMKFVKKKKNYIKAQLKVLNALYEDTHCRYCLSSSKLSELLQPLLRNDNSNMSHMQTYLNRLKETDDNSQEYVKISSVYEECMTFQNQLNVVKNVIKRLEKALNENPQQASETSLQQLPSDKLRVISECLVESLLHFITTYGTLSIATLHNFFDLNICNLMFKTLVINGDSHIRIATCSMLVKMCSYTLKPWWGTFFSDIFTTLFSSQNIEIFPQDRVFILLTYLGKKSIQSATCRTIVIDSILKTVATLLAPLSNNYESRLGIWRNTDLTLLSWLLLFLSVCLDDNNEKKDNLNPRWDFMSGDIVKARLSISNSSSRSFSRSFKKRFIQNKQSSSNQNIAEKVYMMQEQLANVPSMMSNTTGNLDSVINKAQDLKNHLKKFLPSGANDNDYIFCKNLLKKSSASMDSGLKASNSSHGITISSTTAGIKINDSNEGNNESAFDRGLKLIKPQNILVVIRGLIGLLLNMDFTCNMDLFLLTCKIIAKLVNACKIPIQLSSIITVEQLLQLVRIAVWENQQNSWAVHAITCLLQDILEADRSYKSSMATYMDCEAMDIDQNNGNDLTFVQALGLISDFPSTSTSTSTAGQSTSSSLFKDICNYDVFKTDSTSSKYQLLPSLIEDDTDGIEDILDDILEQSKKLSTGFSKKETLTSLPPRGVTLLYRSKVSSTMDARLESGLDINTEIFLRRLILKSSIDLIASLPQQQEESADMASKAITEIPAWSDNIISAWNTADYQKKVDTNMMLMEVFENIFTDLHLEDSWLNLEQVLQLWLTLNGDSNEVPKVIFNNLQAKIPFGEKAVYGLLKALATRPALKIRGWCLGFLCLIYSISSKPYNLGETETIDISSSGSNTENCSRKIGQLIIQNENFEKMLLRFCNGIYKNNSIQSDGFVGPTVCRLLQELFTCLQVKCQLKDQLRETLLRVCYALVQQDGAISKQLGPIDAQNQLIKELLSYQYQKSDLGIAMSIIECVSGLVYNFVTNAERIQCQKSSDNNSNSNNVFGSLFATVLGSENTQSKAVTDSTILMNLIKLTSIFIRTKLPPLDDVAMTSMEFMQKVESQTDEIKAENQIHGIQMQTVKSASLPTFTDTVLQHFPTMNKFLSALSHCNTSSAALLVICSIYSPIYNESKNTFSDPINVEDALFQLIIYMNKLSSQPILIIKPLFDYIQHVSSIRHTMPKIYLSEPFLWLMLKILETPMALEIFCEMGGIRILAENLVRSNRTLLNMHPNLVTIIMQHLSKAQSFQNLANQVATGSKKSSSNSTKHEEGLINFAPYCTITSENPSAQPADVLIQGQVASHRRARAAAWSYLFYPNETHVDLILTLPTAVLLREIQLQPHLSTLASCPSAVAIEISRDGMSLIPLTQPISTSGMTCIRLKFPQPEIATHLVIRLYRPKDSSTIGLSTISILGKSIFSDENIQKGNYNISQNSSSNNDFSSEEESQSEISFGWLRILAQCFNVATFNPDKNLSNMVISSASEVHGFMEACCSLLSIAPSMSNYLLQNLETVLLKLGLHNRELSLKLIDILLNESIPHIFKLYNETVSDILYQLCTTADSFARDRIQMIIDWLINLEHNGQLSKVNPNSGYIKCLASILWQAYATNLVLDLGNLITQELFDTLYGWLQKIAENSPMKLSIDSMMCSICCIRPEFFNLLLRKTGVLVPPSTESHLSDDMKKKDSASVTDDSKQINNEIGEKWYSIQNLSTLNLSSSQMQTIAMACQSPLAIYQLIDSGLPTLFTNAILEFCRRMSSQELPSKNVSLTDNDKNSYPMITVRKITEILNFLSDICSEEGHMRDWLGTYEGSLFWEPLLTLLCNNKLQSSSLNSDDDINNQCFLKLEETVIKFLSNVTSCHPKNQDTLTTNLISVIRTTEKNNYNINHQNTSGGPSSSSSTLNSTTASSSYNMKYSISGFTRRLVLQLLLESEKIVVSVRSDLPLLRKYDSSMTYISNHPSKKPNSHHLLFYVSINTKCQEIMENSISIYNNLLPSLNTNESNTTRSSVSDFPLDTRSEKKDLWDLGMQMNFGMEFLSVAAGVTAKDKRSKEMKNQENAQRTKEFFNVFKMKPDESKGNVPDSIQLIHTACPDICLTSDTTIAQILTMLKMSEISLSSPCINLNLVQFKNNREENICDSTMKASDFNPLPSPLQIFSSRGGLSLLAHYLPTVYPEQPKATQKMNEKDKNLPGEWVKGEWIKIEPNEEIYEDVDDALDSSSKSKMTNVISSVPQHSLAAFGLFLKLPAYSEVLLRDKVRAQCLLRLILGVTGDGEGNEIYENKALSSSLPTLPFEILRQLLDSSPLSTDDGLILRRMIVEVGAIHLVLNCLSIFTHHSAPGTETIKTSNKIQAANNDEQILSDDKSHVYWAKGTGFGTGSTQQSWNVEQALSKQKSEEEHVVVLLQVLSSYINPGDIIPNAETNNINYHDSMSESCDLPPIFTDLLQQSCLIPALCSYLRNDSVLDITRHIPLYRAILQLLRALSISSQLIHLLLAKQENDSKTSIASLLGNMKSCVDTYASRLKINKKSNLKGQSQKISINLDESDDEGLALLIPDIQETAALVQSATFSDSSFKEEQENVSNIDYPMSSSIEQKYLEVMKKLQFDTYDMIVESENGYRFTISHHFESNVRMSGDRGHPARVKRLAQETVTLSTSLPLSFSSSVFVRCDTDRLDIMKVLITGPAETPYANGCFEFDVYFPHDYPNSPMLINLETTGRHSVRFNPNLYNDGKVCLSVLNTWHGRPEEKWNAQTSSFLQVLVSIQSLILVSEPYFNEPGFERSRGTPSGNHSSREYNSNIYQACVKWAMLEQIRNPSPCFKDVIYTHFWLKRNEICAQIENWIAELSRPQVSERSGRTISFNSMVLRRQYRQLKEELAKLPVPEDLKNFDCPFNANLSPNNINNSTSASTSSAMSTNNTTSTLPYLTAASSSSITTTESIENSKEAALMEIFNSIEEQHKKEELEMFINNEEEDHEKVNDELLNFSDSSLDLLDKATKTMKDIEKMLTDD</sequence>
<evidence type="ECO:0000256" key="12">
    <source>
        <dbReference type="ARBA" id="ARBA00022703"/>
    </source>
</evidence>
<reference evidence="31" key="1">
    <citation type="submission" date="2021-03" db="EMBL/GenBank/DDBJ databases">
        <title>Chromosome level genome of the anhydrobiotic midge Polypedilum vanderplanki.</title>
        <authorList>
            <person name="Yoshida Y."/>
            <person name="Kikawada T."/>
            <person name="Gusev O."/>
        </authorList>
    </citation>
    <scope>NUCLEOTIDE SEQUENCE</scope>
    <source>
        <strain evidence="31">NIAS01</strain>
        <tissue evidence="31">Whole body or cell culture</tissue>
    </source>
</reference>
<keyword evidence="12" id="KW-0053">Apoptosis</keyword>
<evidence type="ECO:0000256" key="21">
    <source>
        <dbReference type="ARBA" id="ARBA00023136"/>
    </source>
</evidence>
<evidence type="ECO:0000256" key="16">
    <source>
        <dbReference type="ARBA" id="ARBA00022776"/>
    </source>
</evidence>
<organism evidence="31 32">
    <name type="scientific">Polypedilum vanderplanki</name>
    <name type="common">Sleeping chironomid midge</name>
    <dbReference type="NCBI Taxonomy" id="319348"/>
    <lineage>
        <taxon>Eukaryota</taxon>
        <taxon>Metazoa</taxon>
        <taxon>Ecdysozoa</taxon>
        <taxon>Arthropoda</taxon>
        <taxon>Hexapoda</taxon>
        <taxon>Insecta</taxon>
        <taxon>Pterygota</taxon>
        <taxon>Neoptera</taxon>
        <taxon>Endopterygota</taxon>
        <taxon>Diptera</taxon>
        <taxon>Nematocera</taxon>
        <taxon>Chironomoidea</taxon>
        <taxon>Chironomidae</taxon>
        <taxon>Chironominae</taxon>
        <taxon>Polypedilum</taxon>
        <taxon>Polypedilum</taxon>
    </lineage>
</organism>
<dbReference type="FunFam" id="3.10.110.10:FF:000014">
    <property type="entry name" value="Baculoviral IAP repeat-containing protein 6"/>
    <property type="match status" value="1"/>
</dbReference>
<proteinExistence type="inferred from homology"/>
<feature type="domain" description="UBC core" evidence="30">
    <location>
        <begin position="4341"/>
        <end position="4508"/>
    </location>
</feature>
<protein>
    <recommendedName>
        <fullName evidence="25">Dual E2 ubiquitin-conjugating enzyme/E3 ubiquitin-protein ligase BIRC6</fullName>
    </recommendedName>
    <alternativeName>
        <fullName evidence="28">BIR repeat-containing ubiquitin-conjugating enzyme</fullName>
    </alternativeName>
    <alternativeName>
        <fullName evidence="27">Baculoviral IAP repeat-containing protein 6</fullName>
    </alternativeName>
    <alternativeName>
        <fullName evidence="26">Ubiquitin-conjugating BIR domain enzyme apollon</fullName>
    </alternativeName>
</protein>
<keyword evidence="11" id="KW-0646">Protease inhibitor</keyword>
<evidence type="ECO:0000256" key="29">
    <source>
        <dbReference type="SAM" id="MobiDB-lite"/>
    </source>
</evidence>
<gene>
    <name evidence="31" type="ORF">PVAND_000606</name>
</gene>
<keyword evidence="17" id="KW-0833">Ubl conjugation pathway</keyword>
<evidence type="ECO:0000256" key="14">
    <source>
        <dbReference type="ARBA" id="ARBA00022737"/>
    </source>
</evidence>
<dbReference type="Pfam" id="PF12356">
    <property type="entry name" value="BIRC6"/>
    <property type="match status" value="1"/>
</dbReference>
<dbReference type="GO" id="GO:0000922">
    <property type="term" value="C:spindle pole"/>
    <property type="evidence" value="ECO:0007669"/>
    <property type="project" value="UniProtKB-SubCell"/>
</dbReference>
<evidence type="ECO:0000256" key="27">
    <source>
        <dbReference type="ARBA" id="ARBA00079718"/>
    </source>
</evidence>
<keyword evidence="16" id="KW-0498">Mitosis</keyword>
<keyword evidence="8" id="KW-0853">WD repeat</keyword>
<dbReference type="GO" id="GO:0004842">
    <property type="term" value="F:ubiquitin-protein transferase activity"/>
    <property type="evidence" value="ECO:0007669"/>
    <property type="project" value="InterPro"/>
</dbReference>
<comment type="subcellular location">
    <subcellularLocation>
        <location evidence="4">Cytoplasm</location>
        <location evidence="4">Cytoskeleton</location>
        <location evidence="4">Microtubule organizing center</location>
        <location evidence="4">Centrosome</location>
    </subcellularLocation>
    <subcellularLocation>
        <location evidence="5">Cytoplasm</location>
        <location evidence="5">Cytoskeleton</location>
        <location evidence="5">Spindle pole</location>
    </subcellularLocation>
    <subcellularLocation>
        <location evidence="1">Endosome</location>
    </subcellularLocation>
    <subcellularLocation>
        <location evidence="2">Golgi apparatus</location>
        <location evidence="2">trans-Golgi network membrane</location>
    </subcellularLocation>
    <subcellularLocation>
        <location evidence="3">Midbody</location>
    </subcellularLocation>
</comment>
<evidence type="ECO:0000256" key="19">
    <source>
        <dbReference type="ARBA" id="ARBA00022843"/>
    </source>
</evidence>
<evidence type="ECO:0000256" key="23">
    <source>
        <dbReference type="ARBA" id="ARBA00023306"/>
    </source>
</evidence>
<accession>A0A9J6BKP0</accession>
<evidence type="ECO:0000256" key="18">
    <source>
        <dbReference type="ARBA" id="ARBA00022833"/>
    </source>
</evidence>
<evidence type="ECO:0000256" key="2">
    <source>
        <dbReference type="ARBA" id="ARBA00004198"/>
    </source>
</evidence>
<feature type="region of interest" description="Disordered" evidence="29">
    <location>
        <begin position="3585"/>
        <end position="3604"/>
    </location>
</feature>
<evidence type="ECO:0000256" key="28">
    <source>
        <dbReference type="ARBA" id="ARBA00081222"/>
    </source>
</evidence>
<dbReference type="Gene3D" id="1.10.1170.10">
    <property type="entry name" value="Inhibitor Of Apoptosis Protein (2mihbC-IAP-1), Chain A"/>
    <property type="match status" value="1"/>
</dbReference>
<dbReference type="SUPFAM" id="SSF54495">
    <property type="entry name" value="UBC-like"/>
    <property type="match status" value="1"/>
</dbReference>
<dbReference type="GO" id="GO:0004869">
    <property type="term" value="F:cysteine-type endopeptidase inhibitor activity"/>
    <property type="evidence" value="ECO:0007669"/>
    <property type="project" value="TreeGrafter"/>
</dbReference>
<dbReference type="InterPro" id="IPR016135">
    <property type="entry name" value="UBQ-conjugating_enzyme/RWD"/>
</dbReference>
<dbReference type="Gene3D" id="3.10.110.10">
    <property type="entry name" value="Ubiquitin Conjugating Enzyme"/>
    <property type="match status" value="1"/>
</dbReference>
<keyword evidence="18" id="KW-0862">Zinc</keyword>
<keyword evidence="32" id="KW-1185">Reference proteome</keyword>